<dbReference type="EMBL" id="JAEEGC010000032">
    <property type="protein sequence ID" value="MBV7272761.1"/>
    <property type="molecule type" value="Genomic_DNA"/>
</dbReference>
<name>A0A949TVS6_9CLOT</name>
<dbReference type="RefSeq" id="WP_218319794.1">
    <property type="nucleotide sequence ID" value="NZ_JAEEGC010000032.1"/>
</dbReference>
<organism evidence="1 2">
    <name type="scientific">Clostridium thailandense</name>
    <dbReference type="NCBI Taxonomy" id="2794346"/>
    <lineage>
        <taxon>Bacteria</taxon>
        <taxon>Bacillati</taxon>
        <taxon>Bacillota</taxon>
        <taxon>Clostridia</taxon>
        <taxon>Eubacteriales</taxon>
        <taxon>Clostridiaceae</taxon>
        <taxon>Clostridium</taxon>
    </lineage>
</organism>
<reference evidence="1" key="1">
    <citation type="submission" date="2020-12" db="EMBL/GenBank/DDBJ databases">
        <title>Clostridium thailandense sp. nov., a novel acetogenic bacterium isolated from peat land soil in Thailand.</title>
        <authorList>
            <person name="Chaikitkaew S."/>
            <person name="Birkeland N.K."/>
        </authorList>
    </citation>
    <scope>NUCLEOTIDE SEQUENCE</scope>
    <source>
        <strain evidence="1">PL3</strain>
    </source>
</reference>
<evidence type="ECO:0000313" key="2">
    <source>
        <dbReference type="Proteomes" id="UP000694308"/>
    </source>
</evidence>
<dbReference type="AlphaFoldDB" id="A0A949TVS6"/>
<gene>
    <name evidence="1" type="ORF">I6U48_07485</name>
</gene>
<evidence type="ECO:0000313" key="1">
    <source>
        <dbReference type="EMBL" id="MBV7272761.1"/>
    </source>
</evidence>
<proteinExistence type="predicted"/>
<dbReference type="Proteomes" id="UP000694308">
    <property type="component" value="Unassembled WGS sequence"/>
</dbReference>
<protein>
    <submittedName>
        <fullName evidence="1">Uncharacterized protein</fullName>
    </submittedName>
</protein>
<accession>A0A949TVS6</accession>
<comment type="caution">
    <text evidence="1">The sequence shown here is derived from an EMBL/GenBank/DDBJ whole genome shotgun (WGS) entry which is preliminary data.</text>
</comment>
<sequence length="155" mass="17955">MKLISQISVNSNINNSIDYEKVESELNIKLPLEVKILYSIISNNENLQKNKLIENKEGFLSINELYVEEGILVFYKIKRTPVGISLTNRQLMNYHKKQWICEEGGFNFYNFVSMKVLCNAISSMDFIISGKVSGKLRTALNPKKILKILMMNRMR</sequence>
<keyword evidence="2" id="KW-1185">Reference proteome</keyword>